<sequence>MKKQLNIKKLVLLNLPYILMGLFATNFGEAWRTAVGADASAKILSCFSMLPVALASWWPSLHPLDLLVGLCCGAGLRLAVYLKSKNAKKYRHGMEYGSARWGTHEDIAPYIDPVFQNNMLLTKTESLTMNSRPKAPKTARNKNVLVIGGSGSGKTRFWLKPNLMQMHSSYVVTDPKGTILVECGKMLQRGAPKLGKDGKPMKDKHGKVIYEPYRIKVLNTINFKKSMHYNPFSYIHSEKDILKLVTTLIANTKGEGKAGDDFWVKAETLLYCALIGYIHYEAPMEEQNFSTLIEFINAMEVREDDEEFKNPVDLMFDALEAEKPNHFAVRQYKKYKLAAGVVCSKRLLNQASEKSLRTHNLKSKKGAQAMRKNEKITALYERLSRDDFGKDDDQQRESNSISNQKAMLEEFAARQGFTNIVHFTDDGISGTCFDRPGFLAMMKEVEAGNVEYLCLKDMSRMGRDYLKVGQIMEILRQRGVRLIAINDGVDSARGDDDFTPFRNIMNEYYARDTSRKIRSTFQSKGKSGKHLTGLVIYGYLWNEARDQWLVDPEAAEVVKRIFAMTIEGYGPYQIAGKLKSEKVLIPSAYLAQHGEGVNKNKTFKDVYGWGSSTICNILEKREYLGHTINFKTRKHFKDKKSHYVPEDEWTIFENTHEAIIDQQTFDLVQKIRSKVRRYPDGWGETAPLTGLLYCADCGGKMYVHRTNNGKRISQYTCSQYSKIPVGKLCATQHRINEEVVLSLVSDMLKAIAEYAKHDRAEFVRVVQEAQSSQQTAAVRKQRTRLAAAKQRVSELEVLLCKIYEDNILGKLSDSRYATLDAQYAKEQTELNAEIASLEKAVDGYEKHEKDVDHFIALIDKYENFDKLTIAMLNEFVEKILVHERDRKGSIQTTQEVEIYFNFVGRFVPPAFGEVELTPEELEEIRKREERKGRLHQNYLKRKASGAQKRYEDKIKGRKKAEIEAKKAAIRAEDIAKGVFVPVSQLPAREPKKGVQTA</sequence>
<dbReference type="SMART" id="SM00857">
    <property type="entry name" value="Resolvase"/>
    <property type="match status" value="1"/>
</dbReference>
<dbReference type="InterPro" id="IPR003688">
    <property type="entry name" value="TraG/VirD4"/>
</dbReference>
<evidence type="ECO:0000313" key="3">
    <source>
        <dbReference type="Proteomes" id="UP000429958"/>
    </source>
</evidence>
<dbReference type="CDD" id="cd01127">
    <property type="entry name" value="TrwB_TraG_TraD_VirD4"/>
    <property type="match status" value="1"/>
</dbReference>
<dbReference type="Proteomes" id="UP000429958">
    <property type="component" value="Unassembled WGS sequence"/>
</dbReference>
<dbReference type="InterPro" id="IPR025378">
    <property type="entry name" value="DUF4368"/>
</dbReference>
<dbReference type="InterPro" id="IPR025827">
    <property type="entry name" value="Zn_ribbon_recom_dom"/>
</dbReference>
<dbReference type="Gene3D" id="3.40.50.1390">
    <property type="entry name" value="Resolvase, N-terminal catalytic domain"/>
    <property type="match status" value="1"/>
</dbReference>
<dbReference type="InterPro" id="IPR036162">
    <property type="entry name" value="Resolvase-like_N_sf"/>
</dbReference>
<reference evidence="2 3" key="1">
    <citation type="submission" date="2019-08" db="EMBL/GenBank/DDBJ databases">
        <title>In-depth cultivation of the pig gut microbiome towards novel bacterial diversity and tailored functional studies.</title>
        <authorList>
            <person name="Wylensek D."/>
            <person name="Hitch T.C.A."/>
            <person name="Clavel T."/>
        </authorList>
    </citation>
    <scope>NUCLEOTIDE SEQUENCE [LARGE SCALE GENOMIC DNA]</scope>
    <source>
        <strain evidence="2 3">WCA-389-WT-23D1</strain>
    </source>
</reference>
<dbReference type="Pfam" id="PF14287">
    <property type="entry name" value="DUF4368"/>
    <property type="match status" value="1"/>
</dbReference>
<gene>
    <name evidence="2" type="ORF">FYJ39_14750</name>
</gene>
<dbReference type="AlphaFoldDB" id="A0A7X2TDC5"/>
<feature type="domain" description="Recombinase" evidence="1">
    <location>
        <begin position="536"/>
        <end position="678"/>
    </location>
</feature>
<dbReference type="PANTHER" id="PTHR30461:SF23">
    <property type="entry name" value="DNA RECOMBINASE-RELATED"/>
    <property type="match status" value="1"/>
</dbReference>
<dbReference type="SUPFAM" id="SSF52540">
    <property type="entry name" value="P-loop containing nucleoside triphosphate hydrolases"/>
    <property type="match status" value="1"/>
</dbReference>
<dbReference type="EMBL" id="VUMD01000014">
    <property type="protein sequence ID" value="MSS37792.1"/>
    <property type="molecule type" value="Genomic_DNA"/>
</dbReference>
<dbReference type="GO" id="GO:0003677">
    <property type="term" value="F:DNA binding"/>
    <property type="evidence" value="ECO:0007669"/>
    <property type="project" value="InterPro"/>
</dbReference>
<dbReference type="PANTHER" id="PTHR30461">
    <property type="entry name" value="DNA-INVERTASE FROM LAMBDOID PROPHAGE"/>
    <property type="match status" value="1"/>
</dbReference>
<dbReference type="InterPro" id="IPR038109">
    <property type="entry name" value="DNA_bind_recomb_sf"/>
</dbReference>
<dbReference type="InterPro" id="IPR006119">
    <property type="entry name" value="Resolv_N"/>
</dbReference>
<dbReference type="InterPro" id="IPR027417">
    <property type="entry name" value="P-loop_NTPase"/>
</dbReference>
<dbReference type="InterPro" id="IPR050639">
    <property type="entry name" value="SSR_resolvase"/>
</dbReference>
<keyword evidence="3" id="KW-1185">Reference proteome</keyword>
<name>A0A7X2TDC5_9CLOT</name>
<proteinExistence type="predicted"/>
<protein>
    <submittedName>
        <fullName evidence="2">DUF4368 domain-containing protein</fullName>
    </submittedName>
</protein>
<accession>A0A7X2TDC5</accession>
<dbReference type="Pfam" id="PF07508">
    <property type="entry name" value="Recombinase"/>
    <property type="match status" value="1"/>
</dbReference>
<dbReference type="PROSITE" id="PS51737">
    <property type="entry name" value="RECOMBINASE_DNA_BIND"/>
    <property type="match status" value="1"/>
</dbReference>
<evidence type="ECO:0000259" key="1">
    <source>
        <dbReference type="PROSITE" id="PS51737"/>
    </source>
</evidence>
<dbReference type="Pfam" id="PF13408">
    <property type="entry name" value="Zn_ribbon_recom"/>
    <property type="match status" value="1"/>
</dbReference>
<organism evidence="2 3">
    <name type="scientific">Clostridium porci</name>
    <dbReference type="NCBI Taxonomy" id="2605778"/>
    <lineage>
        <taxon>Bacteria</taxon>
        <taxon>Bacillati</taxon>
        <taxon>Bacillota</taxon>
        <taxon>Clostridia</taxon>
        <taxon>Eubacteriales</taxon>
        <taxon>Clostridiaceae</taxon>
        <taxon>Clostridium</taxon>
    </lineage>
</organism>
<dbReference type="Pfam" id="PF00239">
    <property type="entry name" value="Resolvase"/>
    <property type="match status" value="1"/>
</dbReference>
<evidence type="ECO:0000313" key="2">
    <source>
        <dbReference type="EMBL" id="MSS37792.1"/>
    </source>
</evidence>
<dbReference type="InterPro" id="IPR011109">
    <property type="entry name" value="DNA_bind_recombinase_dom"/>
</dbReference>
<dbReference type="CDD" id="cd03770">
    <property type="entry name" value="SR_TndX_transposase"/>
    <property type="match status" value="1"/>
</dbReference>
<dbReference type="GO" id="GO:0000150">
    <property type="term" value="F:DNA strand exchange activity"/>
    <property type="evidence" value="ECO:0007669"/>
    <property type="project" value="InterPro"/>
</dbReference>
<dbReference type="Gene3D" id="3.90.1750.20">
    <property type="entry name" value="Putative Large Serine Recombinase, Chain B, Domain 2"/>
    <property type="match status" value="1"/>
</dbReference>
<comment type="caution">
    <text evidence="2">The sequence shown here is derived from an EMBL/GenBank/DDBJ whole genome shotgun (WGS) entry which is preliminary data.</text>
</comment>
<dbReference type="GO" id="GO:0016020">
    <property type="term" value="C:membrane"/>
    <property type="evidence" value="ECO:0007669"/>
    <property type="project" value="InterPro"/>
</dbReference>
<dbReference type="Pfam" id="PF02534">
    <property type="entry name" value="T4SS-DNA_transf"/>
    <property type="match status" value="2"/>
</dbReference>
<dbReference type="SUPFAM" id="SSF53041">
    <property type="entry name" value="Resolvase-like"/>
    <property type="match status" value="1"/>
</dbReference>